<name>A0ABV5V3U8_9MICO</name>
<dbReference type="PANTHER" id="PTHR34387">
    <property type="entry name" value="SLR1258 PROTEIN"/>
    <property type="match status" value="1"/>
</dbReference>
<feature type="compositionally biased region" description="Low complexity" evidence="1">
    <location>
        <begin position="10"/>
        <end position="20"/>
    </location>
</feature>
<proteinExistence type="predicted"/>
<sequence length="204" mass="21002">MDASEDDGTVRVTGTGRATGRPDTLVLDLRLQAHGSTVGEALTALTRASHACHDAVPGLPVRTSGLGVHPRHEQGHQRGHTASQSLHVRTGDPASAGELVQRLVDAVGDALGVDGLRHEVADPSDLHRRAREQAFADAAVRAEQYAALAGRHLGAVRAITEPGAPGPSPLPAGAARTALAAGPVVEAEDLAVVAVVEVVWELRG</sequence>
<evidence type="ECO:0000313" key="2">
    <source>
        <dbReference type="EMBL" id="MFB9732405.1"/>
    </source>
</evidence>
<dbReference type="RefSeq" id="WP_141338125.1">
    <property type="nucleotide sequence ID" value="NZ_JBHMAX010000019.1"/>
</dbReference>
<gene>
    <name evidence="2" type="ORF">ACFFN0_10155</name>
</gene>
<accession>A0ABV5V3U8</accession>
<keyword evidence="3" id="KW-1185">Reference proteome</keyword>
<dbReference type="InterPro" id="IPR052022">
    <property type="entry name" value="26kDa_periplasmic_antigen"/>
</dbReference>
<reference evidence="2 3" key="1">
    <citation type="submission" date="2024-09" db="EMBL/GenBank/DDBJ databases">
        <authorList>
            <person name="Sun Q."/>
            <person name="Mori K."/>
        </authorList>
    </citation>
    <scope>NUCLEOTIDE SEQUENCE [LARGE SCALE GENOMIC DNA]</scope>
    <source>
        <strain evidence="2 3">JCM 12763</strain>
    </source>
</reference>
<protein>
    <submittedName>
        <fullName evidence="2">SIMPL domain-containing protein</fullName>
    </submittedName>
</protein>
<feature type="region of interest" description="Disordered" evidence="1">
    <location>
        <begin position="1"/>
        <end position="20"/>
    </location>
</feature>
<dbReference type="Proteomes" id="UP001589613">
    <property type="component" value="Unassembled WGS sequence"/>
</dbReference>
<evidence type="ECO:0000313" key="3">
    <source>
        <dbReference type="Proteomes" id="UP001589613"/>
    </source>
</evidence>
<comment type="caution">
    <text evidence="2">The sequence shown here is derived from an EMBL/GenBank/DDBJ whole genome shotgun (WGS) entry which is preliminary data.</text>
</comment>
<dbReference type="Gene3D" id="3.30.70.2970">
    <property type="entry name" value="Protein of unknown function (DUF541), domain 2"/>
    <property type="match status" value="1"/>
</dbReference>
<dbReference type="Pfam" id="PF04402">
    <property type="entry name" value="SIMPL"/>
    <property type="match status" value="1"/>
</dbReference>
<dbReference type="EMBL" id="JBHMAX010000019">
    <property type="protein sequence ID" value="MFB9732405.1"/>
    <property type="molecule type" value="Genomic_DNA"/>
</dbReference>
<dbReference type="PANTHER" id="PTHR34387:SF1">
    <property type="entry name" value="PERIPLASMIC IMMUNOGENIC PROTEIN"/>
    <property type="match status" value="1"/>
</dbReference>
<dbReference type="Gene3D" id="3.30.110.170">
    <property type="entry name" value="Protein of unknown function (DUF541), domain 1"/>
    <property type="match status" value="1"/>
</dbReference>
<dbReference type="InterPro" id="IPR007497">
    <property type="entry name" value="SIMPL/DUF541"/>
</dbReference>
<organism evidence="2 3">
    <name type="scientific">Ornithinimicrobium kibberense</name>
    <dbReference type="NCBI Taxonomy" id="282060"/>
    <lineage>
        <taxon>Bacteria</taxon>
        <taxon>Bacillati</taxon>
        <taxon>Actinomycetota</taxon>
        <taxon>Actinomycetes</taxon>
        <taxon>Micrococcales</taxon>
        <taxon>Ornithinimicrobiaceae</taxon>
        <taxon>Ornithinimicrobium</taxon>
    </lineage>
</organism>
<evidence type="ECO:0000256" key="1">
    <source>
        <dbReference type="SAM" id="MobiDB-lite"/>
    </source>
</evidence>